<protein>
    <submittedName>
        <fullName evidence="1">Uncharacterized protein</fullName>
    </submittedName>
</protein>
<dbReference type="AlphaFoldDB" id="A0A162J8N0"/>
<dbReference type="EMBL" id="LVEA01000001">
    <property type="protein sequence ID" value="KYL05340.1"/>
    <property type="molecule type" value="Genomic_DNA"/>
</dbReference>
<comment type="caution">
    <text evidence="1">The sequence shown here is derived from an EMBL/GenBank/DDBJ whole genome shotgun (WGS) entry which is preliminary data.</text>
</comment>
<proteinExistence type="predicted"/>
<evidence type="ECO:0000313" key="1">
    <source>
        <dbReference type="EMBL" id="KYL05340.1"/>
    </source>
</evidence>
<reference evidence="1 2" key="1">
    <citation type="submission" date="2016-03" db="EMBL/GenBank/DDBJ databases">
        <title>Comparative genomics of human isolates of Fusobacterium necrophorum.</title>
        <authorList>
            <person name="Jensen A."/>
            <person name="Bank S."/>
            <person name="Andersen P.S."/>
            <person name="Kristensen L.H."/>
            <person name="Prag J."/>
        </authorList>
    </citation>
    <scope>NUCLEOTIDE SEQUENCE [LARGE SCALE GENOMIC DNA]</scope>
    <source>
        <strain evidence="1 2">LS_1264</strain>
    </source>
</reference>
<gene>
    <name evidence="1" type="ORF">A2J07_00970</name>
</gene>
<sequence>MHIFVQGNKIEIKEIPFKINLKPLNYSLQHPREFLLEYTNLSNIQIQNMEKEYPGILQQIVNIVYDKNSLNNPHTFEQALSDFEGYYNRVAWIFVKHLYSTGKYKLEDLMNKTEKEIFFLNIVAIQNEEIYFSDQEKFNTYKDLLESLYPKETVQEFLKIANPRIGNFHFNDSAEKIDEANLKELQSLV</sequence>
<dbReference type="Proteomes" id="UP000075816">
    <property type="component" value="Unassembled WGS sequence"/>
</dbReference>
<organism evidence="1 2">
    <name type="scientific">Fusobacterium necrophorum subsp. funduliforme</name>
    <dbReference type="NCBI Taxonomy" id="143387"/>
    <lineage>
        <taxon>Bacteria</taxon>
        <taxon>Fusobacteriati</taxon>
        <taxon>Fusobacteriota</taxon>
        <taxon>Fusobacteriia</taxon>
        <taxon>Fusobacteriales</taxon>
        <taxon>Fusobacteriaceae</taxon>
        <taxon>Fusobacterium</taxon>
    </lineage>
</organism>
<evidence type="ECO:0000313" key="2">
    <source>
        <dbReference type="Proteomes" id="UP000075816"/>
    </source>
</evidence>
<dbReference type="RefSeq" id="WP_062680912.1">
    <property type="nucleotide sequence ID" value="NZ_CAXOUF010000029.1"/>
</dbReference>
<name>A0A162J8N0_9FUSO</name>
<accession>A0A162J8N0</accession>